<feature type="transmembrane region" description="Helical" evidence="7">
    <location>
        <begin position="142"/>
        <end position="164"/>
    </location>
</feature>
<keyword evidence="3 7" id="KW-0812">Transmembrane</keyword>
<feature type="transmembrane region" description="Helical" evidence="7">
    <location>
        <begin position="437"/>
        <end position="462"/>
    </location>
</feature>
<dbReference type="OrthoDB" id="10021397at2759"/>
<reference evidence="8" key="1">
    <citation type="journal article" date="2020" name="Stud. Mycol.">
        <title>101 Dothideomycetes genomes: a test case for predicting lifestyles and emergence of pathogens.</title>
        <authorList>
            <person name="Haridas S."/>
            <person name="Albert R."/>
            <person name="Binder M."/>
            <person name="Bloem J."/>
            <person name="Labutti K."/>
            <person name="Salamov A."/>
            <person name="Andreopoulos B."/>
            <person name="Baker S."/>
            <person name="Barry K."/>
            <person name="Bills G."/>
            <person name="Bluhm B."/>
            <person name="Cannon C."/>
            <person name="Castanera R."/>
            <person name="Culley D."/>
            <person name="Daum C."/>
            <person name="Ezra D."/>
            <person name="Gonzalez J."/>
            <person name="Henrissat B."/>
            <person name="Kuo A."/>
            <person name="Liang C."/>
            <person name="Lipzen A."/>
            <person name="Lutzoni F."/>
            <person name="Magnuson J."/>
            <person name="Mondo S."/>
            <person name="Nolan M."/>
            <person name="Ohm R."/>
            <person name="Pangilinan J."/>
            <person name="Park H.-J."/>
            <person name="Ramirez L."/>
            <person name="Alfaro M."/>
            <person name="Sun H."/>
            <person name="Tritt A."/>
            <person name="Yoshinaga Y."/>
            <person name="Zwiers L.-H."/>
            <person name="Turgeon B."/>
            <person name="Goodwin S."/>
            <person name="Spatafora J."/>
            <person name="Crous P."/>
            <person name="Grigoriev I."/>
        </authorList>
    </citation>
    <scope>NUCLEOTIDE SEQUENCE</scope>
    <source>
        <strain evidence="8">CBS 107.79</strain>
    </source>
</reference>
<feature type="transmembrane region" description="Helical" evidence="7">
    <location>
        <begin position="29"/>
        <end position="54"/>
    </location>
</feature>
<feature type="transmembrane region" description="Helical" evidence="7">
    <location>
        <begin position="184"/>
        <end position="203"/>
    </location>
</feature>
<feature type="transmembrane region" description="Helical" evidence="7">
    <location>
        <begin position="304"/>
        <end position="323"/>
    </location>
</feature>
<evidence type="ECO:0000256" key="5">
    <source>
        <dbReference type="ARBA" id="ARBA00023136"/>
    </source>
</evidence>
<dbReference type="InterPro" id="IPR036259">
    <property type="entry name" value="MFS_trans_sf"/>
</dbReference>
<proteinExistence type="predicted"/>
<accession>A0A6A5VB84</accession>
<evidence type="ECO:0000256" key="3">
    <source>
        <dbReference type="ARBA" id="ARBA00022692"/>
    </source>
</evidence>
<dbReference type="GO" id="GO:0005886">
    <property type="term" value="C:plasma membrane"/>
    <property type="evidence" value="ECO:0007669"/>
    <property type="project" value="TreeGrafter"/>
</dbReference>
<evidence type="ECO:0000256" key="7">
    <source>
        <dbReference type="SAM" id="Phobius"/>
    </source>
</evidence>
<dbReference type="SUPFAM" id="SSF103473">
    <property type="entry name" value="MFS general substrate transporter"/>
    <property type="match status" value="1"/>
</dbReference>
<dbReference type="InterPro" id="IPR011701">
    <property type="entry name" value="MFS"/>
</dbReference>
<dbReference type="PANTHER" id="PTHR23501">
    <property type="entry name" value="MAJOR FACILITATOR SUPERFAMILY"/>
    <property type="match status" value="1"/>
</dbReference>
<evidence type="ECO:0000313" key="9">
    <source>
        <dbReference type="Proteomes" id="UP000800036"/>
    </source>
</evidence>
<dbReference type="Gene3D" id="1.20.1250.20">
    <property type="entry name" value="MFS general substrate transporter like domains"/>
    <property type="match status" value="1"/>
</dbReference>
<gene>
    <name evidence="8" type="ORF">BU23DRAFT_582047</name>
</gene>
<dbReference type="AlphaFoldDB" id="A0A6A5VB84"/>
<comment type="subcellular location">
    <subcellularLocation>
        <location evidence="1">Membrane</location>
        <topology evidence="1">Multi-pass membrane protein</topology>
    </subcellularLocation>
</comment>
<protein>
    <submittedName>
        <fullName evidence="8">MFS general substrate transporter</fullName>
    </submittedName>
</protein>
<name>A0A6A5VB84_9PLEO</name>
<keyword evidence="5 7" id="KW-0472">Membrane</keyword>
<feature type="transmembrane region" description="Helical" evidence="7">
    <location>
        <begin position="215"/>
        <end position="235"/>
    </location>
</feature>
<organism evidence="8 9">
    <name type="scientific">Bimuria novae-zelandiae CBS 107.79</name>
    <dbReference type="NCBI Taxonomy" id="1447943"/>
    <lineage>
        <taxon>Eukaryota</taxon>
        <taxon>Fungi</taxon>
        <taxon>Dikarya</taxon>
        <taxon>Ascomycota</taxon>
        <taxon>Pezizomycotina</taxon>
        <taxon>Dothideomycetes</taxon>
        <taxon>Pleosporomycetidae</taxon>
        <taxon>Pleosporales</taxon>
        <taxon>Massarineae</taxon>
        <taxon>Didymosphaeriaceae</taxon>
        <taxon>Bimuria</taxon>
    </lineage>
</organism>
<evidence type="ECO:0000313" key="8">
    <source>
        <dbReference type="EMBL" id="KAF1970507.1"/>
    </source>
</evidence>
<feature type="transmembrane region" description="Helical" evidence="7">
    <location>
        <begin position="370"/>
        <end position="389"/>
    </location>
</feature>
<dbReference type="PANTHER" id="PTHR23501:SF177">
    <property type="entry name" value="MAJOR FACILITATOR SUPERFAMILY (MFS) PROFILE DOMAIN-CONTAINING PROTEIN-RELATED"/>
    <property type="match status" value="1"/>
</dbReference>
<evidence type="ECO:0000256" key="6">
    <source>
        <dbReference type="SAM" id="MobiDB-lite"/>
    </source>
</evidence>
<dbReference type="EMBL" id="ML976700">
    <property type="protein sequence ID" value="KAF1970507.1"/>
    <property type="molecule type" value="Genomic_DNA"/>
</dbReference>
<keyword evidence="2" id="KW-0813">Transport</keyword>
<feature type="compositionally biased region" description="Basic and acidic residues" evidence="6">
    <location>
        <begin position="470"/>
        <end position="488"/>
    </location>
</feature>
<feature type="transmembrane region" description="Helical" evidence="7">
    <location>
        <begin position="107"/>
        <end position="130"/>
    </location>
</feature>
<evidence type="ECO:0000256" key="2">
    <source>
        <dbReference type="ARBA" id="ARBA00022448"/>
    </source>
</evidence>
<evidence type="ECO:0000256" key="1">
    <source>
        <dbReference type="ARBA" id="ARBA00004141"/>
    </source>
</evidence>
<dbReference type="Proteomes" id="UP000800036">
    <property type="component" value="Unassembled WGS sequence"/>
</dbReference>
<dbReference type="Pfam" id="PF07690">
    <property type="entry name" value="MFS_1"/>
    <property type="match status" value="1"/>
</dbReference>
<evidence type="ECO:0000256" key="4">
    <source>
        <dbReference type="ARBA" id="ARBA00022989"/>
    </source>
</evidence>
<feature type="transmembrane region" description="Helical" evidence="7">
    <location>
        <begin position="335"/>
        <end position="358"/>
    </location>
</feature>
<feature type="transmembrane region" description="Helical" evidence="7">
    <location>
        <begin position="247"/>
        <end position="266"/>
    </location>
</feature>
<keyword evidence="4 7" id="KW-1133">Transmembrane helix</keyword>
<dbReference type="GO" id="GO:0022857">
    <property type="term" value="F:transmembrane transporter activity"/>
    <property type="evidence" value="ECO:0007669"/>
    <property type="project" value="InterPro"/>
</dbReference>
<sequence length="503" mass="53902">MSHETEQSDNVTDPVEHIEDHEYPEGFRLAAIVGALVLSIFLASLDTIIITTAIPSITNDFHSLQDVGWYGSVMVRYARLLSVGCYPVHVGQSVQVFPREARLPLHILVFEVGSLICATFALASVVGPLIGGGFTENVSWRWCFYINLPFGGIAALAMLFAFHAPNAAAPTPASMKEKVLQMDIPGAILIGATVVCFTLALRWAGVEKPWKSSEVIGTLVATPVFLALFTLDQWYQGERALIMPSFLKNRVLLVALFYLPIYFQAVRGASAISSGVRLIPVILGLTITQIMIGGFIAVTGIHNPFLITGPIIAAIGSGLLMLLDERSGAGPWIGVQILLGIGNGACLTIPLMLSKVVVKTKDVSTATPTIIFSQSMGSALLIPTAQVVFQSKLVQALRRFVPELDPVMILAAGATPGALASFPASSAAGIARSYVQALRYTFAIGFPFAGMAMVVSLFMPWFKYRDAPKKVDEKETANDTEQSEKLGQSEETAEVTEGGGKIA</sequence>
<keyword evidence="9" id="KW-1185">Reference proteome</keyword>
<feature type="region of interest" description="Disordered" evidence="6">
    <location>
        <begin position="470"/>
        <end position="503"/>
    </location>
</feature>
<feature type="transmembrane region" description="Helical" evidence="7">
    <location>
        <begin position="278"/>
        <end position="298"/>
    </location>
</feature>